<dbReference type="EMBL" id="EU964263">
    <property type="protein sequence ID" value="ACG36381.1"/>
    <property type="molecule type" value="mRNA"/>
</dbReference>
<protein>
    <submittedName>
        <fullName evidence="1">Uncharacterized protein</fullName>
    </submittedName>
</protein>
<organism evidence="1">
    <name type="scientific">Zea mays</name>
    <name type="common">Maize</name>
    <dbReference type="NCBI Taxonomy" id="4577"/>
    <lineage>
        <taxon>Eukaryota</taxon>
        <taxon>Viridiplantae</taxon>
        <taxon>Streptophyta</taxon>
        <taxon>Embryophyta</taxon>
        <taxon>Tracheophyta</taxon>
        <taxon>Spermatophyta</taxon>
        <taxon>Magnoliopsida</taxon>
        <taxon>Liliopsida</taxon>
        <taxon>Poales</taxon>
        <taxon>Poaceae</taxon>
        <taxon>PACMAD clade</taxon>
        <taxon>Panicoideae</taxon>
        <taxon>Andropogonodae</taxon>
        <taxon>Andropogoneae</taxon>
        <taxon>Tripsacinae</taxon>
        <taxon>Zea</taxon>
    </lineage>
</organism>
<sequence>MIMCQHVRGTMDTAVVNHRAKNAAEEMDVDQN</sequence>
<reference evidence="1" key="1">
    <citation type="journal article" date="2009" name="Plant Mol. Biol.">
        <title>Insights into corn genes derived from large-scale cDNA sequencing.</title>
        <authorList>
            <person name="Alexandrov N.N."/>
            <person name="Brover V.V."/>
            <person name="Freidin S."/>
            <person name="Troukhan M.E."/>
            <person name="Tatarinova T.V."/>
            <person name="Zhang H."/>
            <person name="Swaller T.J."/>
            <person name="Lu Y.P."/>
            <person name="Bouck J."/>
            <person name="Flavell R.B."/>
            <person name="Feldmann K.A."/>
        </authorList>
    </citation>
    <scope>NUCLEOTIDE SEQUENCE</scope>
</reference>
<evidence type="ECO:0000313" key="1">
    <source>
        <dbReference type="EMBL" id="ACG36381.1"/>
    </source>
</evidence>
<proteinExistence type="evidence at transcript level"/>
<name>B6TGZ8_MAIZE</name>
<dbReference type="AlphaFoldDB" id="B6TGZ8"/>
<accession>B6TGZ8</accession>